<dbReference type="GO" id="GO:0006508">
    <property type="term" value="P:proteolysis"/>
    <property type="evidence" value="ECO:0007669"/>
    <property type="project" value="InterPro"/>
</dbReference>
<dbReference type="SUPFAM" id="SSF57552">
    <property type="entry name" value="Blood coagulation inhibitor (disintegrin)"/>
    <property type="match status" value="1"/>
</dbReference>
<evidence type="ECO:0000256" key="11">
    <source>
        <dbReference type="SAM" id="SignalP"/>
    </source>
</evidence>
<dbReference type="PROSITE" id="PS50215">
    <property type="entry name" value="ADAM_MEPRO"/>
    <property type="match status" value="1"/>
</dbReference>
<keyword evidence="8" id="KW-0479">Metal-binding</keyword>
<evidence type="ECO:0008006" key="17">
    <source>
        <dbReference type="Google" id="ProtNLM"/>
    </source>
</evidence>
<dbReference type="InterPro" id="IPR036436">
    <property type="entry name" value="Disintegrin_dom_sf"/>
</dbReference>
<reference evidence="15" key="2">
    <citation type="submission" date="2025-08" db="UniProtKB">
        <authorList>
            <consortium name="Ensembl"/>
        </authorList>
    </citation>
    <scope>IDENTIFICATION</scope>
</reference>
<dbReference type="InterPro" id="IPR002870">
    <property type="entry name" value="Peptidase_M12B_N"/>
</dbReference>
<dbReference type="InterPro" id="IPR000742">
    <property type="entry name" value="EGF"/>
</dbReference>
<dbReference type="AlphaFoldDB" id="A0AAR2KX83"/>
<feature type="disulfide bond" evidence="7">
    <location>
        <begin position="641"/>
        <end position="650"/>
    </location>
</feature>
<dbReference type="PROSITE" id="PS50026">
    <property type="entry name" value="EGF_3"/>
    <property type="match status" value="1"/>
</dbReference>
<dbReference type="Pfam" id="PF08516">
    <property type="entry name" value="ADAM_CR"/>
    <property type="match status" value="1"/>
</dbReference>
<dbReference type="PANTHER" id="PTHR11905">
    <property type="entry name" value="ADAM A DISINTEGRIN AND METALLOPROTEASE DOMAIN"/>
    <property type="match status" value="1"/>
</dbReference>
<dbReference type="GO" id="GO:0046872">
    <property type="term" value="F:metal ion binding"/>
    <property type="evidence" value="ECO:0007669"/>
    <property type="project" value="UniProtKB-KW"/>
</dbReference>
<feature type="binding site" evidence="8">
    <location>
        <position position="337"/>
    </location>
    <ligand>
        <name>Zn(2+)</name>
        <dbReference type="ChEBI" id="CHEBI:29105"/>
        <note>catalytic</note>
    </ligand>
</feature>
<dbReference type="PROSITE" id="PS00427">
    <property type="entry name" value="DISINTEGRIN_1"/>
    <property type="match status" value="1"/>
</dbReference>
<dbReference type="PROSITE" id="PS50214">
    <property type="entry name" value="DISINTEGRIN_2"/>
    <property type="match status" value="1"/>
</dbReference>
<keyword evidence="16" id="KW-1185">Reference proteome</keyword>
<reference evidence="15" key="3">
    <citation type="submission" date="2025-09" db="UniProtKB">
        <authorList>
            <consortium name="Ensembl"/>
        </authorList>
    </citation>
    <scope>IDENTIFICATION</scope>
</reference>
<feature type="domain" description="Peptidase M12B" evidence="14">
    <location>
        <begin position="205"/>
        <end position="390"/>
    </location>
</feature>
<dbReference type="GO" id="GO:0002693">
    <property type="term" value="P:positive regulation of cellular extravasation"/>
    <property type="evidence" value="ECO:0007669"/>
    <property type="project" value="TreeGrafter"/>
</dbReference>
<dbReference type="SUPFAM" id="SSF55486">
    <property type="entry name" value="Metalloproteases ('zincins'), catalytic domain"/>
    <property type="match status" value="1"/>
</dbReference>
<feature type="signal peptide" evidence="11">
    <location>
        <begin position="1"/>
        <end position="25"/>
    </location>
</feature>
<evidence type="ECO:0000256" key="4">
    <source>
        <dbReference type="ARBA" id="ARBA00023136"/>
    </source>
</evidence>
<dbReference type="PROSITE" id="PS01186">
    <property type="entry name" value="EGF_2"/>
    <property type="match status" value="1"/>
</dbReference>
<evidence type="ECO:0000256" key="9">
    <source>
        <dbReference type="SAM" id="MobiDB-lite"/>
    </source>
</evidence>
<organism evidence="15 16">
    <name type="scientific">Pygocentrus nattereri</name>
    <name type="common">Red-bellied piranha</name>
    <dbReference type="NCBI Taxonomy" id="42514"/>
    <lineage>
        <taxon>Eukaryota</taxon>
        <taxon>Metazoa</taxon>
        <taxon>Chordata</taxon>
        <taxon>Craniata</taxon>
        <taxon>Vertebrata</taxon>
        <taxon>Euteleostomi</taxon>
        <taxon>Actinopterygii</taxon>
        <taxon>Neopterygii</taxon>
        <taxon>Teleostei</taxon>
        <taxon>Ostariophysi</taxon>
        <taxon>Characiformes</taxon>
        <taxon>Characoidei</taxon>
        <taxon>Pygocentrus</taxon>
    </lineage>
</organism>
<dbReference type="GO" id="GO:0050839">
    <property type="term" value="F:cell adhesion molecule binding"/>
    <property type="evidence" value="ECO:0007669"/>
    <property type="project" value="TreeGrafter"/>
</dbReference>
<feature type="disulfide bond" evidence="6">
    <location>
        <begin position="456"/>
        <end position="476"/>
    </location>
</feature>
<evidence type="ECO:0000256" key="3">
    <source>
        <dbReference type="ARBA" id="ARBA00022989"/>
    </source>
</evidence>
<feature type="chain" id="PRO_5043636075" description="ADAM metallopeptidase domain 8b" evidence="11">
    <location>
        <begin position="26"/>
        <end position="833"/>
    </location>
</feature>
<name>A0AAR2KX83_PYGNA</name>
<dbReference type="PANTHER" id="PTHR11905:SF20">
    <property type="entry name" value="DISINTEGRIN AND METALLOPROTEINASE DOMAIN-CONTAINING PROTEIN 8"/>
    <property type="match status" value="1"/>
</dbReference>
<dbReference type="GO" id="GO:0004222">
    <property type="term" value="F:metalloendopeptidase activity"/>
    <property type="evidence" value="ECO:0007669"/>
    <property type="project" value="InterPro"/>
</dbReference>
<dbReference type="InterPro" id="IPR034027">
    <property type="entry name" value="Reprolysin_adamalysin"/>
</dbReference>
<feature type="active site" evidence="8">
    <location>
        <position position="328"/>
    </location>
</feature>
<dbReference type="GO" id="GO:0022407">
    <property type="term" value="P:regulation of cell-cell adhesion"/>
    <property type="evidence" value="ECO:0007669"/>
    <property type="project" value="TreeGrafter"/>
</dbReference>
<evidence type="ECO:0000313" key="15">
    <source>
        <dbReference type="Ensembl" id="ENSPNAP00000067089.1"/>
    </source>
</evidence>
<evidence type="ECO:0000256" key="7">
    <source>
        <dbReference type="PROSITE-ProRule" id="PRU00076"/>
    </source>
</evidence>
<evidence type="ECO:0000256" key="5">
    <source>
        <dbReference type="ARBA" id="ARBA00023157"/>
    </source>
</evidence>
<dbReference type="InterPro" id="IPR024079">
    <property type="entry name" value="MetalloPept_cat_dom_sf"/>
</dbReference>
<dbReference type="SMART" id="SM00608">
    <property type="entry name" value="ACR"/>
    <property type="match status" value="1"/>
</dbReference>
<dbReference type="Gene3D" id="4.10.70.10">
    <property type="entry name" value="Disintegrin domain"/>
    <property type="match status" value="1"/>
</dbReference>
<sequence>MERLRAGRAMRIITVTAIVLGLRHCACFTESVRALSHIERSNVVRLQKLSSRSRRSTSNQEPFVEPGSQEKYPEELWYHLYSDGISHRLHLEKNRFLVGLNYTEIYYKQDGSIVNAYPRLEDHCYYHGRIDGMEDSSVSVGVCSGMRGFVRAEQQLYLIEPLSDSTEGDHAFYKQEDLKINAKEPASTVSDSGSRASLFKRSNWYKSLGSDTDTVQRRMLEVVNHVDKLYRPHNIRVMLVGLEVWSIKDQILVSVSSDDTLSRFINWRRDSLLKRVKHDNAQFVTGIDFLGETVGLANKFAMCAVGSGGINQDHNKDPLGLAATIAHEMGHNMGMSHDAQHCTCGQFNTNCIMTERVGITKFPQLFSDCSLNELSVFLENANPSCLLNLPRSDKLYGGPVCGNAFLDPGEECDCGSVEECKNPCCSATTCRLTEGSQCAEGDCCENCQIKQVGSICRASANECDLSEYCTGLSEKCPEDSFKINGVPCSSGDSYCFNGQCPTHLQHCQRLWGEDAKVASDACFFRNTFGRNDSHCGRTKDSYRSCAKQDMHCGSIFCIGGNKLPITGLKATLVMPKGLCNMVGERSEEDNLSMVPTGTKCGQNKVCFDYKCQDVKVYGVPEDCSSKCNGRGVCDHRQQCHCDPGWAPPYCGTSYADLTSGRNTVIGVSVAVGVLLVLAVAFGSWIYCKKSKKTGSTCKMKTQPGQLNPLFEIPRAKGSFLKDRPQISQPTFIESTATPPSTPLTVRIAPTRPPPQPPKKVEQQSHQLPHSISSLTQMKPVPPTKPLCPGDVKQVNPPLPPVKPVVPAASWRKPQTVGEDEVKIALRPPNMPRR</sequence>
<dbReference type="FunFam" id="3.40.390.10:FF:000002">
    <property type="entry name" value="Disintegrin and metalloproteinase domain-containing protein 22"/>
    <property type="match status" value="1"/>
</dbReference>
<dbReference type="Pfam" id="PF00200">
    <property type="entry name" value="Disintegrin"/>
    <property type="match status" value="1"/>
</dbReference>
<dbReference type="InterPro" id="IPR018358">
    <property type="entry name" value="Disintegrin_CS"/>
</dbReference>
<dbReference type="Proteomes" id="UP001501920">
    <property type="component" value="Chromosome 13"/>
</dbReference>
<evidence type="ECO:0000256" key="2">
    <source>
        <dbReference type="ARBA" id="ARBA00022692"/>
    </source>
</evidence>
<evidence type="ECO:0000259" key="12">
    <source>
        <dbReference type="PROSITE" id="PS50026"/>
    </source>
</evidence>
<dbReference type="PRINTS" id="PR00289">
    <property type="entry name" value="DISINTEGRIN"/>
</dbReference>
<dbReference type="FunFam" id="4.10.70.10:FF:000001">
    <property type="entry name" value="Disintegrin and metalloproteinase domain-containing protein 22"/>
    <property type="match status" value="1"/>
</dbReference>
<proteinExistence type="predicted"/>
<dbReference type="SMART" id="SM00050">
    <property type="entry name" value="DISIN"/>
    <property type="match status" value="1"/>
</dbReference>
<dbReference type="GO" id="GO:0006954">
    <property type="term" value="P:inflammatory response"/>
    <property type="evidence" value="ECO:0007669"/>
    <property type="project" value="TreeGrafter"/>
</dbReference>
<dbReference type="GeneTree" id="ENSGT00940000156716"/>
<evidence type="ECO:0000256" key="8">
    <source>
        <dbReference type="PROSITE-ProRule" id="PRU00276"/>
    </source>
</evidence>
<keyword evidence="11" id="KW-0732">Signal</keyword>
<comment type="caution">
    <text evidence="7">Lacks conserved residue(s) required for the propagation of feature annotation.</text>
</comment>
<feature type="region of interest" description="Disordered" evidence="9">
    <location>
        <begin position="774"/>
        <end position="818"/>
    </location>
</feature>
<comment type="subcellular location">
    <subcellularLocation>
        <location evidence="1">Membrane</location>
        <topology evidence="1">Single-pass type I membrane protein</topology>
    </subcellularLocation>
</comment>
<dbReference type="Gene3D" id="3.40.390.10">
    <property type="entry name" value="Collagenase (Catalytic Domain)"/>
    <property type="match status" value="1"/>
</dbReference>
<keyword evidence="5 7" id="KW-1015">Disulfide bond</keyword>
<dbReference type="GO" id="GO:0051044">
    <property type="term" value="P:positive regulation of membrane protein ectodomain proteolysis"/>
    <property type="evidence" value="ECO:0007669"/>
    <property type="project" value="TreeGrafter"/>
</dbReference>
<feature type="domain" description="EGF-like" evidence="12">
    <location>
        <begin position="619"/>
        <end position="651"/>
    </location>
</feature>
<reference evidence="15 16" key="1">
    <citation type="submission" date="2020-10" db="EMBL/GenBank/DDBJ databases">
        <title>Pygocentrus nattereri (red-bellied piranha) genome, fPygNat1, primary haplotype.</title>
        <authorList>
            <person name="Myers G."/>
            <person name="Meyer A."/>
            <person name="Karagic N."/>
            <person name="Pippel M."/>
            <person name="Winkler S."/>
            <person name="Tracey A."/>
            <person name="Wood J."/>
            <person name="Formenti G."/>
            <person name="Howe K."/>
            <person name="Fedrigo O."/>
            <person name="Jarvis E.D."/>
        </authorList>
    </citation>
    <scope>NUCLEOTIDE SEQUENCE [LARGE SCALE GENOMIC DNA]</scope>
</reference>
<feature type="region of interest" description="Disordered" evidence="9">
    <location>
        <begin position="748"/>
        <end position="767"/>
    </location>
</feature>
<keyword evidence="4 10" id="KW-0472">Membrane</keyword>
<accession>A0AAR2KX83</accession>
<keyword evidence="2 10" id="KW-0812">Transmembrane</keyword>
<dbReference type="CDD" id="cd04269">
    <property type="entry name" value="ZnMc_adamalysin_II_like"/>
    <property type="match status" value="1"/>
</dbReference>
<feature type="domain" description="Disintegrin" evidence="13">
    <location>
        <begin position="398"/>
        <end position="484"/>
    </location>
</feature>
<feature type="binding site" evidence="8">
    <location>
        <position position="331"/>
    </location>
    <ligand>
        <name>Zn(2+)</name>
        <dbReference type="ChEBI" id="CHEBI:29105"/>
        <note>catalytic</note>
    </ligand>
</feature>
<evidence type="ECO:0000256" key="6">
    <source>
        <dbReference type="PROSITE-ProRule" id="PRU00068"/>
    </source>
</evidence>
<dbReference type="Ensembl" id="ENSPNAT00000076901.1">
    <property type="protein sequence ID" value="ENSPNAP00000067089.1"/>
    <property type="gene ID" value="ENSPNAG00000011566.2"/>
</dbReference>
<evidence type="ECO:0000313" key="16">
    <source>
        <dbReference type="Proteomes" id="UP001501920"/>
    </source>
</evidence>
<dbReference type="Pfam" id="PF01562">
    <property type="entry name" value="Pep_M12B_propep"/>
    <property type="match status" value="1"/>
</dbReference>
<evidence type="ECO:0000256" key="10">
    <source>
        <dbReference type="SAM" id="Phobius"/>
    </source>
</evidence>
<evidence type="ECO:0000256" key="1">
    <source>
        <dbReference type="ARBA" id="ARBA00004479"/>
    </source>
</evidence>
<dbReference type="GO" id="GO:0016020">
    <property type="term" value="C:membrane"/>
    <property type="evidence" value="ECO:0007669"/>
    <property type="project" value="UniProtKB-SubCell"/>
</dbReference>
<evidence type="ECO:0000259" key="14">
    <source>
        <dbReference type="PROSITE" id="PS50215"/>
    </source>
</evidence>
<dbReference type="InterPro" id="IPR001590">
    <property type="entry name" value="Peptidase_M12B"/>
</dbReference>
<dbReference type="Pfam" id="PF01421">
    <property type="entry name" value="Reprolysin"/>
    <property type="match status" value="1"/>
</dbReference>
<feature type="transmembrane region" description="Helical" evidence="10">
    <location>
        <begin position="664"/>
        <end position="686"/>
    </location>
</feature>
<keyword evidence="3 10" id="KW-1133">Transmembrane helix</keyword>
<protein>
    <recommendedName>
        <fullName evidence="17">ADAM metallopeptidase domain 8b</fullName>
    </recommendedName>
</protein>
<dbReference type="InterPro" id="IPR006586">
    <property type="entry name" value="ADAM_Cys-rich"/>
</dbReference>
<feature type="disulfide bond" evidence="7">
    <location>
        <begin position="623"/>
        <end position="633"/>
    </location>
</feature>
<feature type="binding site" evidence="8">
    <location>
        <position position="327"/>
    </location>
    <ligand>
        <name>Zn(2+)</name>
        <dbReference type="ChEBI" id="CHEBI:29105"/>
        <note>catalytic</note>
    </ligand>
</feature>
<keyword evidence="7" id="KW-0245">EGF-like domain</keyword>
<evidence type="ECO:0000259" key="13">
    <source>
        <dbReference type="PROSITE" id="PS50214"/>
    </source>
</evidence>
<keyword evidence="8" id="KW-0862">Zinc</keyword>
<dbReference type="InterPro" id="IPR001762">
    <property type="entry name" value="Disintegrin_dom"/>
</dbReference>